<dbReference type="Proteomes" id="UP001229081">
    <property type="component" value="Unassembled WGS sequence"/>
</dbReference>
<reference evidence="2" key="1">
    <citation type="submission" date="2023-06" db="EMBL/GenBank/DDBJ databases">
        <title>Identification of two novel mycobacterium reveal diversities and complexities of Mycobacterium gordonae clade.</title>
        <authorList>
            <person name="Matsumoto Y."/>
            <person name="Nakamura S."/>
            <person name="Motooka D."/>
            <person name="Fukushima K."/>
        </authorList>
    </citation>
    <scope>NUCLEOTIDE SEQUENCE</scope>
    <source>
        <strain evidence="2">TY812</strain>
    </source>
</reference>
<protein>
    <submittedName>
        <fullName evidence="2">Uncharacterized protein</fullName>
    </submittedName>
</protein>
<evidence type="ECO:0000313" key="2">
    <source>
        <dbReference type="EMBL" id="MDP7739732.1"/>
    </source>
</evidence>
<name>A0AAJ1SC31_9MYCO</name>
<feature type="region of interest" description="Disordered" evidence="1">
    <location>
        <begin position="1"/>
        <end position="105"/>
    </location>
</feature>
<evidence type="ECO:0000256" key="1">
    <source>
        <dbReference type="SAM" id="MobiDB-lite"/>
    </source>
</evidence>
<evidence type="ECO:0000313" key="3">
    <source>
        <dbReference type="Proteomes" id="UP001229081"/>
    </source>
</evidence>
<sequence length="167" mass="17794">MSSSARRPGLGAVSTRTREEAREEASRIGVDDTRVETGRLAATAAPPTLSAPVDDAIASEESRGLEDPGTAIASTSEPATPAAKAPSRARAGGRSAAPASLRPSRVQLRRVQIGPRLREHVHEEFSEYVHDLANTGLTQSDIVESALIEFMAKYPPDALRAALREDR</sequence>
<organism evidence="2 3">
    <name type="scientific">Mycobacterium paragordonae</name>
    <dbReference type="NCBI Taxonomy" id="1389713"/>
    <lineage>
        <taxon>Bacteria</taxon>
        <taxon>Bacillati</taxon>
        <taxon>Actinomycetota</taxon>
        <taxon>Actinomycetes</taxon>
        <taxon>Mycobacteriales</taxon>
        <taxon>Mycobacteriaceae</taxon>
        <taxon>Mycobacterium</taxon>
    </lineage>
</organism>
<feature type="compositionally biased region" description="Basic and acidic residues" evidence="1">
    <location>
        <begin position="16"/>
        <end position="37"/>
    </location>
</feature>
<dbReference type="EMBL" id="JAUFSA010000007">
    <property type="protein sequence ID" value="MDP7739732.1"/>
    <property type="molecule type" value="Genomic_DNA"/>
</dbReference>
<dbReference type="RefSeq" id="WP_306256151.1">
    <property type="nucleotide sequence ID" value="NZ_JAUFSA010000007.1"/>
</dbReference>
<dbReference type="AlphaFoldDB" id="A0AAJ1SC31"/>
<proteinExistence type="predicted"/>
<accession>A0AAJ1SC31</accession>
<feature type="compositionally biased region" description="Low complexity" evidence="1">
    <location>
        <begin position="78"/>
        <end position="100"/>
    </location>
</feature>
<comment type="caution">
    <text evidence="2">The sequence shown here is derived from an EMBL/GenBank/DDBJ whole genome shotgun (WGS) entry which is preliminary data.</text>
</comment>
<gene>
    <name evidence="2" type="ORF">QXL92_33945</name>
</gene>
<feature type="compositionally biased region" description="Low complexity" evidence="1">
    <location>
        <begin position="40"/>
        <end position="52"/>
    </location>
</feature>